<keyword evidence="2" id="KW-1185">Reference proteome</keyword>
<name>A0A2P7NQG9_9PROT</name>
<gene>
    <name evidence="1" type="ORF">C7H79_17425</name>
</gene>
<protein>
    <submittedName>
        <fullName evidence="1">IS3 family transposase</fullName>
    </submittedName>
</protein>
<dbReference type="EMBL" id="PXXU01000210">
    <property type="protein sequence ID" value="PSJ15726.1"/>
    <property type="molecule type" value="Genomic_DNA"/>
</dbReference>
<dbReference type="AlphaFoldDB" id="A0A2P7NQG9"/>
<dbReference type="Proteomes" id="UP000241912">
    <property type="component" value="Unassembled WGS sequence"/>
</dbReference>
<feature type="non-terminal residue" evidence="1">
    <location>
        <position position="109"/>
    </location>
</feature>
<reference evidence="1 2" key="1">
    <citation type="submission" date="2018-03" db="EMBL/GenBank/DDBJ databases">
        <title>Draft genome of Nitrosomonas supralitoralis APG5.</title>
        <authorList>
            <person name="Urakawa H."/>
            <person name="Lopez J.V."/>
        </authorList>
    </citation>
    <scope>NUCLEOTIDE SEQUENCE [LARGE SCALE GENOMIC DNA]</scope>
    <source>
        <strain evidence="1 2">APG5</strain>
    </source>
</reference>
<evidence type="ECO:0000313" key="2">
    <source>
        <dbReference type="Proteomes" id="UP000241912"/>
    </source>
</evidence>
<sequence>MCDVFREAHLINSAVRYGLIESMRQKYPIALMCRAFDVLESGFHVQRTRPVCKRKQENTRLEIEILAAHQRTRETYSAERLHHDWADHGVQTTPYRANIAKKIELALQA</sequence>
<accession>A0A2P7NQG9</accession>
<organism evidence="1 2">
    <name type="scientific">Nitrosomonas supralitoralis</name>
    <dbReference type="NCBI Taxonomy" id="2116706"/>
    <lineage>
        <taxon>Bacteria</taxon>
        <taxon>Pseudomonadati</taxon>
        <taxon>Pseudomonadota</taxon>
        <taxon>Betaproteobacteria</taxon>
        <taxon>Nitrosomonadales</taxon>
        <taxon>Nitrosomonadaceae</taxon>
        <taxon>Nitrosomonas</taxon>
    </lineage>
</organism>
<evidence type="ECO:0000313" key="1">
    <source>
        <dbReference type="EMBL" id="PSJ15726.1"/>
    </source>
</evidence>
<proteinExistence type="predicted"/>
<comment type="caution">
    <text evidence="1">The sequence shown here is derived from an EMBL/GenBank/DDBJ whole genome shotgun (WGS) entry which is preliminary data.</text>
</comment>